<evidence type="ECO:0000259" key="4">
    <source>
        <dbReference type="PROSITE" id="PS50042"/>
    </source>
</evidence>
<dbReference type="Pfam" id="PF13545">
    <property type="entry name" value="HTH_Crp_2"/>
    <property type="match status" value="1"/>
</dbReference>
<dbReference type="SUPFAM" id="SSF51206">
    <property type="entry name" value="cAMP-binding domain-like"/>
    <property type="match status" value="1"/>
</dbReference>
<dbReference type="InterPro" id="IPR012318">
    <property type="entry name" value="HTH_CRP"/>
</dbReference>
<dbReference type="PROSITE" id="PS51063">
    <property type="entry name" value="HTH_CRP_2"/>
    <property type="match status" value="1"/>
</dbReference>
<proteinExistence type="predicted"/>
<evidence type="ECO:0000256" key="2">
    <source>
        <dbReference type="ARBA" id="ARBA00023125"/>
    </source>
</evidence>
<dbReference type="SUPFAM" id="SSF46785">
    <property type="entry name" value="Winged helix' DNA-binding domain"/>
    <property type="match status" value="1"/>
</dbReference>
<sequence>MNLNQTELTFLRKTYLFNALQDEQFKKIAPSCHKLNLKAKQTLFEAGQTADNFYLLHSGQIKLFGISADGDEKVLEIIHSGETFAEAIMFMQKNIYPVYSQAIVDCELYSINMQVFISVLRESTETCFHLMASMSRLLRARVNDISNLSLHNATYRLVVFLLEQLPEDALPLSAIHLGTPKSVIASRLSIQPETFSRILKRLTRQGLIEVKGNDVSLIDVDGLQDLL</sequence>
<dbReference type="InterPro" id="IPR000595">
    <property type="entry name" value="cNMP-bd_dom"/>
</dbReference>
<reference evidence="6" key="1">
    <citation type="submission" date="2018-06" db="EMBL/GenBank/DDBJ databases">
        <authorList>
            <person name="Zhirakovskaya E."/>
        </authorList>
    </citation>
    <scope>NUCLEOTIDE SEQUENCE</scope>
</reference>
<dbReference type="InterPro" id="IPR014710">
    <property type="entry name" value="RmlC-like_jellyroll"/>
</dbReference>
<evidence type="ECO:0008006" key="7">
    <source>
        <dbReference type="Google" id="ProtNLM"/>
    </source>
</evidence>
<dbReference type="GO" id="GO:0003700">
    <property type="term" value="F:DNA-binding transcription factor activity"/>
    <property type="evidence" value="ECO:0007669"/>
    <property type="project" value="TreeGrafter"/>
</dbReference>
<dbReference type="SMART" id="SM00419">
    <property type="entry name" value="HTH_CRP"/>
    <property type="match status" value="1"/>
</dbReference>
<dbReference type="InterPro" id="IPR018490">
    <property type="entry name" value="cNMP-bd_dom_sf"/>
</dbReference>
<dbReference type="Pfam" id="PF00027">
    <property type="entry name" value="cNMP_binding"/>
    <property type="match status" value="1"/>
</dbReference>
<dbReference type="PANTHER" id="PTHR24567">
    <property type="entry name" value="CRP FAMILY TRANSCRIPTIONAL REGULATORY PROTEIN"/>
    <property type="match status" value="1"/>
</dbReference>
<evidence type="ECO:0000313" key="6">
    <source>
        <dbReference type="EMBL" id="VAW68336.1"/>
    </source>
</evidence>
<dbReference type="EMBL" id="UOFI01000125">
    <property type="protein sequence ID" value="VAW68336.1"/>
    <property type="molecule type" value="Genomic_DNA"/>
</dbReference>
<protein>
    <recommendedName>
        <fullName evidence="7">Crp/Fnr family transcriptional regulator</fullName>
    </recommendedName>
</protein>
<dbReference type="Gene3D" id="1.10.10.10">
    <property type="entry name" value="Winged helix-like DNA-binding domain superfamily/Winged helix DNA-binding domain"/>
    <property type="match status" value="1"/>
</dbReference>
<accession>A0A3B0YJ40</accession>
<feature type="domain" description="Cyclic nucleotide-binding" evidence="4">
    <location>
        <begin position="16"/>
        <end position="125"/>
    </location>
</feature>
<evidence type="ECO:0000259" key="5">
    <source>
        <dbReference type="PROSITE" id="PS51063"/>
    </source>
</evidence>
<gene>
    <name evidence="6" type="ORF">MNBD_GAMMA09-3421</name>
</gene>
<dbReference type="SMART" id="SM00100">
    <property type="entry name" value="cNMP"/>
    <property type="match status" value="1"/>
</dbReference>
<organism evidence="6">
    <name type="scientific">hydrothermal vent metagenome</name>
    <dbReference type="NCBI Taxonomy" id="652676"/>
    <lineage>
        <taxon>unclassified sequences</taxon>
        <taxon>metagenomes</taxon>
        <taxon>ecological metagenomes</taxon>
    </lineage>
</organism>
<dbReference type="AlphaFoldDB" id="A0A3B0YJ40"/>
<keyword evidence="2" id="KW-0238">DNA-binding</keyword>
<name>A0A3B0YJ40_9ZZZZ</name>
<dbReference type="PROSITE" id="PS50042">
    <property type="entry name" value="CNMP_BINDING_3"/>
    <property type="match status" value="1"/>
</dbReference>
<keyword evidence="3" id="KW-0804">Transcription</keyword>
<evidence type="ECO:0000256" key="3">
    <source>
        <dbReference type="ARBA" id="ARBA00023163"/>
    </source>
</evidence>
<dbReference type="InterPro" id="IPR036390">
    <property type="entry name" value="WH_DNA-bd_sf"/>
</dbReference>
<dbReference type="GO" id="GO:0003677">
    <property type="term" value="F:DNA binding"/>
    <property type="evidence" value="ECO:0007669"/>
    <property type="project" value="UniProtKB-KW"/>
</dbReference>
<dbReference type="CDD" id="cd00038">
    <property type="entry name" value="CAP_ED"/>
    <property type="match status" value="1"/>
</dbReference>
<dbReference type="Gene3D" id="2.60.120.10">
    <property type="entry name" value="Jelly Rolls"/>
    <property type="match status" value="1"/>
</dbReference>
<evidence type="ECO:0000256" key="1">
    <source>
        <dbReference type="ARBA" id="ARBA00023015"/>
    </source>
</evidence>
<dbReference type="PANTHER" id="PTHR24567:SF68">
    <property type="entry name" value="DNA-BINDING TRANSCRIPTIONAL DUAL REGULATOR CRP"/>
    <property type="match status" value="1"/>
</dbReference>
<dbReference type="InterPro" id="IPR036388">
    <property type="entry name" value="WH-like_DNA-bd_sf"/>
</dbReference>
<dbReference type="GO" id="GO:0005829">
    <property type="term" value="C:cytosol"/>
    <property type="evidence" value="ECO:0007669"/>
    <property type="project" value="TreeGrafter"/>
</dbReference>
<keyword evidence="1" id="KW-0805">Transcription regulation</keyword>
<dbReference type="InterPro" id="IPR050397">
    <property type="entry name" value="Env_Response_Regulators"/>
</dbReference>
<feature type="domain" description="HTH crp-type" evidence="5">
    <location>
        <begin position="151"/>
        <end position="221"/>
    </location>
</feature>